<gene>
    <name evidence="2" type="ORF">ILEXP_LOCUS57234</name>
    <name evidence="3" type="ORF">ILEXP_LOCUS57237</name>
</gene>
<keyword evidence="4" id="KW-1185">Reference proteome</keyword>
<evidence type="ECO:0000256" key="1">
    <source>
        <dbReference type="SAM" id="SignalP"/>
    </source>
</evidence>
<feature type="signal peptide" evidence="1">
    <location>
        <begin position="1"/>
        <end position="28"/>
    </location>
</feature>
<keyword evidence="1" id="KW-0732">Signal</keyword>
<evidence type="ECO:0000313" key="4">
    <source>
        <dbReference type="Proteomes" id="UP001642360"/>
    </source>
</evidence>
<proteinExistence type="predicted"/>
<dbReference type="AlphaFoldDB" id="A0ABC8V061"/>
<evidence type="ECO:0000313" key="3">
    <source>
        <dbReference type="EMBL" id="CAK9186737.1"/>
    </source>
</evidence>
<feature type="chain" id="PRO_5044721048" evidence="1">
    <location>
        <begin position="29"/>
        <end position="145"/>
    </location>
</feature>
<dbReference type="EMBL" id="CAUOFW020009685">
    <property type="protein sequence ID" value="CAK9186734.1"/>
    <property type="molecule type" value="Genomic_DNA"/>
</dbReference>
<reference evidence="3 4" key="1">
    <citation type="submission" date="2024-02" db="EMBL/GenBank/DDBJ databases">
        <authorList>
            <person name="Vignale AGUSTIN F."/>
            <person name="Sosa J E."/>
            <person name="Modenutti C."/>
        </authorList>
    </citation>
    <scope>NUCLEOTIDE SEQUENCE [LARGE SCALE GENOMIC DNA]</scope>
</reference>
<dbReference type="EMBL" id="CAUOFW020009685">
    <property type="protein sequence ID" value="CAK9186737.1"/>
    <property type="molecule type" value="Genomic_DNA"/>
</dbReference>
<name>A0ABC8V061_9AQUA</name>
<sequence length="145" mass="15853">MGLHRFGGSGIFVRIFLMNLVFSPEGLLSRLVEQGPMPPGQLGWDSFQGLWTTKSARLLFLNQIHFRRGAHLTLRHLMYHRGRKTSSDSALLAASRIAFPSEPSSFFEEGIADDSGRLCSFEAGLDLSAVLGNILAFTSALVGSL</sequence>
<protein>
    <submittedName>
        <fullName evidence="3">Uncharacterized protein</fullName>
    </submittedName>
</protein>
<comment type="caution">
    <text evidence="3">The sequence shown here is derived from an EMBL/GenBank/DDBJ whole genome shotgun (WGS) entry which is preliminary data.</text>
</comment>
<dbReference type="Proteomes" id="UP001642360">
    <property type="component" value="Unassembled WGS sequence"/>
</dbReference>
<organism evidence="3 4">
    <name type="scientific">Ilex paraguariensis</name>
    <name type="common">yerba mate</name>
    <dbReference type="NCBI Taxonomy" id="185542"/>
    <lineage>
        <taxon>Eukaryota</taxon>
        <taxon>Viridiplantae</taxon>
        <taxon>Streptophyta</taxon>
        <taxon>Embryophyta</taxon>
        <taxon>Tracheophyta</taxon>
        <taxon>Spermatophyta</taxon>
        <taxon>Magnoliopsida</taxon>
        <taxon>eudicotyledons</taxon>
        <taxon>Gunneridae</taxon>
        <taxon>Pentapetalae</taxon>
        <taxon>asterids</taxon>
        <taxon>campanulids</taxon>
        <taxon>Aquifoliales</taxon>
        <taxon>Aquifoliaceae</taxon>
        <taxon>Ilex</taxon>
    </lineage>
</organism>
<evidence type="ECO:0000313" key="2">
    <source>
        <dbReference type="EMBL" id="CAK9186734.1"/>
    </source>
</evidence>
<accession>A0ABC8V061</accession>